<protein>
    <submittedName>
        <fullName evidence="6">Helicase II</fullName>
    </submittedName>
</protein>
<keyword evidence="1" id="KW-0547">Nucleotide-binding</keyword>
<dbReference type="EMBL" id="QQXL01000007">
    <property type="protein sequence ID" value="RKW69788.1"/>
    <property type="molecule type" value="Genomic_DNA"/>
</dbReference>
<keyword evidence="3 6" id="KW-0347">Helicase</keyword>
<dbReference type="Pfam" id="PF00270">
    <property type="entry name" value="DEAD"/>
    <property type="match status" value="1"/>
</dbReference>
<reference evidence="6 7" key="1">
    <citation type="submission" date="2018-07" db="EMBL/GenBank/DDBJ databases">
        <title>Arthrobacter sp. nov., isolated from raw cow's milk with high bacterial count.</title>
        <authorList>
            <person name="Hahne J."/>
            <person name="Isele D."/>
            <person name="Lipski A."/>
        </authorList>
    </citation>
    <scope>NUCLEOTIDE SEQUENCE [LARGE SCALE GENOMIC DNA]</scope>
    <source>
        <strain evidence="6 7">JZ R-183</strain>
    </source>
</reference>
<feature type="domain" description="Helicase ATP-binding" evidence="5">
    <location>
        <begin position="294"/>
        <end position="472"/>
    </location>
</feature>
<dbReference type="SMART" id="SM00490">
    <property type="entry name" value="HELICc"/>
    <property type="match status" value="1"/>
</dbReference>
<dbReference type="RefSeq" id="WP_121485834.1">
    <property type="nucleotide sequence ID" value="NZ_QQXL01000007.1"/>
</dbReference>
<evidence type="ECO:0000256" key="3">
    <source>
        <dbReference type="ARBA" id="ARBA00022806"/>
    </source>
</evidence>
<dbReference type="SMART" id="SM00487">
    <property type="entry name" value="DEXDc"/>
    <property type="match status" value="1"/>
</dbReference>
<dbReference type="InterPro" id="IPR014001">
    <property type="entry name" value="Helicase_ATP-bd"/>
</dbReference>
<proteinExistence type="predicted"/>
<keyword evidence="4" id="KW-0067">ATP-binding</keyword>
<dbReference type="GO" id="GO:0003676">
    <property type="term" value="F:nucleic acid binding"/>
    <property type="evidence" value="ECO:0007669"/>
    <property type="project" value="InterPro"/>
</dbReference>
<accession>A0A496PH30</accession>
<dbReference type="PANTHER" id="PTHR47961:SF6">
    <property type="entry name" value="DNA-DIRECTED DNA POLYMERASE"/>
    <property type="match status" value="1"/>
</dbReference>
<dbReference type="Pfam" id="PF00271">
    <property type="entry name" value="Helicase_C"/>
    <property type="match status" value="1"/>
</dbReference>
<dbReference type="PROSITE" id="PS51192">
    <property type="entry name" value="HELICASE_ATP_BIND_1"/>
    <property type="match status" value="1"/>
</dbReference>
<keyword evidence="7" id="KW-1185">Reference proteome</keyword>
<evidence type="ECO:0000313" key="7">
    <source>
        <dbReference type="Proteomes" id="UP000273119"/>
    </source>
</evidence>
<dbReference type="Proteomes" id="UP000273119">
    <property type="component" value="Unassembled WGS sequence"/>
</dbReference>
<dbReference type="Gene3D" id="3.40.50.300">
    <property type="entry name" value="P-loop containing nucleotide triphosphate hydrolases"/>
    <property type="match status" value="2"/>
</dbReference>
<dbReference type="InterPro" id="IPR011545">
    <property type="entry name" value="DEAD/DEAH_box_helicase_dom"/>
</dbReference>
<dbReference type="InterPro" id="IPR001650">
    <property type="entry name" value="Helicase_C-like"/>
</dbReference>
<gene>
    <name evidence="6" type="ORF">DWQ67_11915</name>
</gene>
<organism evidence="6 7">
    <name type="scientific">Galactobacter caseinivorans</name>
    <dbReference type="NCBI Taxonomy" id="2676123"/>
    <lineage>
        <taxon>Bacteria</taxon>
        <taxon>Bacillati</taxon>
        <taxon>Actinomycetota</taxon>
        <taxon>Actinomycetes</taxon>
        <taxon>Micrococcales</taxon>
        <taxon>Micrococcaceae</taxon>
        <taxon>Galactobacter</taxon>
    </lineage>
</organism>
<evidence type="ECO:0000256" key="1">
    <source>
        <dbReference type="ARBA" id="ARBA00022741"/>
    </source>
</evidence>
<sequence>MERSLDLRLLGDALAGRTGLPTAERLQERLAQAEIALILNRPSIDEKLMKTAWYLHGVASVSDARQRYSAARQRQAFLVSAHIFDLALARNDWSDEERLSIGFAAAIGYRRGGRDPNASAIVTRLQHLLGGADGLLLPTLEHFSLRTGLMFLSFDTNRAFRWFTQWRRYFASIAQQSAMDSLRLTGLGSLQMLVEGTEDILSYLTRGNRERFDQGAQRLREVATGETGGASLDARWVASHLLSFASIAEAGSPWNLAVLPPEVPVAVRQAFTVGSPAVLTLWEPQRELFTGAQSPFSQDVKRMVLSVPTSGGKTLVAQLLATAHLAQTDMSVCFVVPTRSLGREIRRAMGTRVRILQKEVSAEKPDFSAWLEALGLFAPELEQAEIDVMTPERLSHLLRNDAEAVLDKFSLFIFDEAQLLKEAGRGFVLESVISALNFHTKDRPHRIILLSAAMGNVGGIAQWLNPEGGALSQKSDWRGPRRLHAVFNTEAQWDQTVVESGAGSVWPYRHTTPLSGLIRLRLGNGSTKSLRTQSDTGWRLVRKSKDGGERPNETTIDSARNTKIYSIASGMITALGHAGSVLVVASTKKQAQLLARGIADELTDQPHLVPLVDFVRQQVGDAHPLVSTLKRGVGFHHAGLPVEVLEALEGAVRADDLPYLTCTSTLTDGVNLPVRTVVLYDAPYPGQPEDTRLRGARLVNAMGRAGRAGRETEGWIVLVRATSPSSQDFADLNPDDGDLEVTSSLLTESALQAVAELEGAQRADSDAVFSASGAAADFINFVWMMLASAEGQMADPELVDLEAVVGSTLGATQSAQARALYMRLAARTRDAYISVHSAERQRWSRIGCSIGSAREIDEWASLLARTLLSTETGPSVSTAIEAVTFLRPTIAKLLQLPEAPSWGFRESARGADLSVDAADVLRDWLEGAPLPQLAENHLGSVADPARRIEQMVTATTGHFEHYLSWTVGALIDLINSYLQSADVSKRICPELGGYIRYGVSTPTALALMGEGIRSRRIANLVASRFAGMEDELDSLRESLASLSVSGWRQEFDAATSEVLDLLDFTRQRRRSLLKNLLDRGLINVVVQLQTVPSGSASLHLAPIEGEAFPAPFGLYQGAQLLGTISTRDHSDIQSIVDTGFALRMEIEHADGLGQLTITLLDSGEGVLF</sequence>
<comment type="caution">
    <text evidence="6">The sequence shown here is derived from an EMBL/GenBank/DDBJ whole genome shotgun (WGS) entry which is preliminary data.</text>
</comment>
<dbReference type="InterPro" id="IPR050474">
    <property type="entry name" value="Hel308_SKI2-like"/>
</dbReference>
<dbReference type="PANTHER" id="PTHR47961">
    <property type="entry name" value="DNA POLYMERASE THETA, PUTATIVE (AFU_ORTHOLOGUE AFUA_1G05260)-RELATED"/>
    <property type="match status" value="1"/>
</dbReference>
<dbReference type="GO" id="GO:0004386">
    <property type="term" value="F:helicase activity"/>
    <property type="evidence" value="ECO:0007669"/>
    <property type="project" value="UniProtKB-KW"/>
</dbReference>
<evidence type="ECO:0000256" key="4">
    <source>
        <dbReference type="ARBA" id="ARBA00022840"/>
    </source>
</evidence>
<evidence type="ECO:0000313" key="6">
    <source>
        <dbReference type="EMBL" id="RKW69788.1"/>
    </source>
</evidence>
<keyword evidence="2" id="KW-0378">Hydrolase</keyword>
<evidence type="ECO:0000259" key="5">
    <source>
        <dbReference type="PROSITE" id="PS51192"/>
    </source>
</evidence>
<name>A0A496PH30_9MICC</name>
<dbReference type="GO" id="GO:0016787">
    <property type="term" value="F:hydrolase activity"/>
    <property type="evidence" value="ECO:0007669"/>
    <property type="project" value="UniProtKB-KW"/>
</dbReference>
<dbReference type="SUPFAM" id="SSF52540">
    <property type="entry name" value="P-loop containing nucleoside triphosphate hydrolases"/>
    <property type="match status" value="1"/>
</dbReference>
<evidence type="ECO:0000256" key="2">
    <source>
        <dbReference type="ARBA" id="ARBA00022801"/>
    </source>
</evidence>
<dbReference type="GO" id="GO:0005524">
    <property type="term" value="F:ATP binding"/>
    <property type="evidence" value="ECO:0007669"/>
    <property type="project" value="UniProtKB-KW"/>
</dbReference>
<dbReference type="InterPro" id="IPR027417">
    <property type="entry name" value="P-loop_NTPase"/>
</dbReference>
<dbReference type="AlphaFoldDB" id="A0A496PH30"/>